<dbReference type="PANTHER" id="PTHR35121:SF2">
    <property type="entry name" value="SWIM-TYPE DOMAIN-CONTAINING PROTEIN"/>
    <property type="match status" value="1"/>
</dbReference>
<gene>
    <name evidence="1" type="ORF">Lalb_Chr08g0233841</name>
</gene>
<name>A0A6A4Q2E8_LUPAL</name>
<organism evidence="1 2">
    <name type="scientific">Lupinus albus</name>
    <name type="common">White lupine</name>
    <name type="synonym">Lupinus termis</name>
    <dbReference type="NCBI Taxonomy" id="3870"/>
    <lineage>
        <taxon>Eukaryota</taxon>
        <taxon>Viridiplantae</taxon>
        <taxon>Streptophyta</taxon>
        <taxon>Embryophyta</taxon>
        <taxon>Tracheophyta</taxon>
        <taxon>Spermatophyta</taxon>
        <taxon>Magnoliopsida</taxon>
        <taxon>eudicotyledons</taxon>
        <taxon>Gunneridae</taxon>
        <taxon>Pentapetalae</taxon>
        <taxon>rosids</taxon>
        <taxon>fabids</taxon>
        <taxon>Fabales</taxon>
        <taxon>Fabaceae</taxon>
        <taxon>Papilionoideae</taxon>
        <taxon>50 kb inversion clade</taxon>
        <taxon>genistoids sensu lato</taxon>
        <taxon>core genistoids</taxon>
        <taxon>Genisteae</taxon>
        <taxon>Lupinus</taxon>
    </lineage>
</organism>
<comment type="caution">
    <text evidence="1">The sequence shown here is derived from an EMBL/GenBank/DDBJ whole genome shotgun (WGS) entry which is preliminary data.</text>
</comment>
<protein>
    <submittedName>
        <fullName evidence="1">Uncharacterized protein</fullName>
    </submittedName>
</protein>
<evidence type="ECO:0000313" key="1">
    <source>
        <dbReference type="EMBL" id="KAE9608285.1"/>
    </source>
</evidence>
<dbReference type="OrthoDB" id="1696465at2759"/>
<dbReference type="Proteomes" id="UP000447434">
    <property type="component" value="Chromosome 8"/>
</dbReference>
<keyword evidence="2" id="KW-1185">Reference proteome</keyword>
<proteinExistence type="predicted"/>
<dbReference type="EMBL" id="WOCE01000008">
    <property type="protein sequence ID" value="KAE9608285.1"/>
    <property type="molecule type" value="Genomic_DNA"/>
</dbReference>
<dbReference type="PANTHER" id="PTHR35121">
    <property type="entry name" value="HOMEODOMAIN PROTEIN 8, PUTATIVE-RELATED"/>
    <property type="match status" value="1"/>
</dbReference>
<sequence length="113" mass="12531">MATGAAADGFFRPIYDGCLSGFDKCVERRPYHRNCSCALHSKSRNLCTHKLPGKNVTYPMRRAWSEGSLLVLAASNHSSPSTSPALNGVRSQLCLVDQDQEKEVEHNSSRFFI</sequence>
<evidence type="ECO:0000313" key="2">
    <source>
        <dbReference type="Proteomes" id="UP000447434"/>
    </source>
</evidence>
<accession>A0A6A4Q2E8</accession>
<dbReference type="AlphaFoldDB" id="A0A6A4Q2E8"/>
<reference evidence="2" key="1">
    <citation type="journal article" date="2020" name="Nat. Commun.">
        <title>Genome sequence of the cluster root forming white lupin.</title>
        <authorList>
            <person name="Hufnagel B."/>
            <person name="Marques A."/>
            <person name="Soriano A."/>
            <person name="Marques L."/>
            <person name="Divol F."/>
            <person name="Doumas P."/>
            <person name="Sallet E."/>
            <person name="Mancinotti D."/>
            <person name="Carrere S."/>
            <person name="Marande W."/>
            <person name="Arribat S."/>
            <person name="Keller J."/>
            <person name="Huneau C."/>
            <person name="Blein T."/>
            <person name="Aime D."/>
            <person name="Laguerre M."/>
            <person name="Taylor J."/>
            <person name="Schubert V."/>
            <person name="Nelson M."/>
            <person name="Geu-Flores F."/>
            <person name="Crespi M."/>
            <person name="Gallardo-Guerrero K."/>
            <person name="Delaux P.-M."/>
            <person name="Salse J."/>
            <person name="Berges H."/>
            <person name="Guyot R."/>
            <person name="Gouzy J."/>
            <person name="Peret B."/>
        </authorList>
    </citation>
    <scope>NUCLEOTIDE SEQUENCE [LARGE SCALE GENOMIC DNA]</scope>
    <source>
        <strain evidence="2">cv. Amiga</strain>
    </source>
</reference>